<evidence type="ECO:0000256" key="5">
    <source>
        <dbReference type="SAM" id="MobiDB-lite"/>
    </source>
</evidence>
<dbReference type="Gene3D" id="2.30.40.10">
    <property type="entry name" value="Urease, subunit C, domain 1"/>
    <property type="match status" value="1"/>
</dbReference>
<keyword evidence="4 7" id="KW-0378">Hydrolase</keyword>
<comment type="caution">
    <text evidence="7">The sequence shown here is derived from an EMBL/GenBank/DDBJ whole genome shotgun (WGS) entry which is preliminary data.</text>
</comment>
<dbReference type="SUPFAM" id="SSF51556">
    <property type="entry name" value="Metallo-dependent hydrolases"/>
    <property type="match status" value="1"/>
</dbReference>
<dbReference type="Proteomes" id="UP001165561">
    <property type="component" value="Unassembled WGS sequence"/>
</dbReference>
<feature type="compositionally biased region" description="Polar residues" evidence="5">
    <location>
        <begin position="491"/>
        <end position="501"/>
    </location>
</feature>
<dbReference type="PANTHER" id="PTHR11647:SF1">
    <property type="entry name" value="COLLAPSIN RESPONSE MEDIATOR PROTEIN"/>
    <property type="match status" value="1"/>
</dbReference>
<comment type="similarity">
    <text evidence="2">Belongs to the metallo-dependent hydrolases superfamily. Hydantoinase/dihydropyrimidinase family.</text>
</comment>
<keyword evidence="3" id="KW-0479">Metal-binding</keyword>
<feature type="region of interest" description="Disordered" evidence="5">
    <location>
        <begin position="480"/>
        <end position="501"/>
    </location>
</feature>
<evidence type="ECO:0000256" key="1">
    <source>
        <dbReference type="ARBA" id="ARBA00001947"/>
    </source>
</evidence>
<dbReference type="PANTHER" id="PTHR11647">
    <property type="entry name" value="HYDRANTOINASE/DIHYDROPYRIMIDINASE FAMILY MEMBER"/>
    <property type="match status" value="1"/>
</dbReference>
<accession>A0ABT5TWX4</accession>
<organism evidence="7 8">
    <name type="scientific">Georgenia halotolerans</name>
    <dbReference type="NCBI Taxonomy" id="3028317"/>
    <lineage>
        <taxon>Bacteria</taxon>
        <taxon>Bacillati</taxon>
        <taxon>Actinomycetota</taxon>
        <taxon>Actinomycetes</taxon>
        <taxon>Micrococcales</taxon>
        <taxon>Bogoriellaceae</taxon>
        <taxon>Georgenia</taxon>
    </lineage>
</organism>
<protein>
    <submittedName>
        <fullName evidence="7">Dihydropyrimidinase</fullName>
        <ecNumber evidence="7">3.5.2.2</ecNumber>
    </submittedName>
</protein>
<name>A0ABT5TWX4_9MICO</name>
<sequence length="501" mass="53329">MSSTASTARPVLLTGGTVVTAESTVRADILLDGGRIAAVGADLSAQLQPGVLECAEHVDVTGKLLLPGGVDAHTHLEYGIDGFTTRTVDDFATGTTAAALGGTTTVIDFVKKEPDHTVRESFERRVAAIEARAVLNVGLHVIIPPQEQQIDALDDARALREHGVTSWKFFMAYPGTQMVDDGLLLRGMDAARELGVLPMVHAENGHMVARDTAQLLDAGTTGEPFHHAAHTHAAEAEAVHRAIVLAQSAGTPLFVVHVSSAQAAEEIGRARLAGARVWAETCPQYLLTAYEEYAHLGQDAAAYICSPPIRERANQAGLWTALATGTLATIGTDHAGFCMEDHDGQDVPPQKRRSPGHFPSVPNGVPGVYERLMVMYDAGVNTGRLDVTRFVDLVATRPAKLFGLYPRKGAIAVGADADVVVWDPDRERVIHHADTPLRSDYSLYEGRTVRGCPTAVYAGGELVVTGTTFHGAPGRGAYLPRETPDVAPATRLSSRTLQETA</sequence>
<dbReference type="InterPro" id="IPR006680">
    <property type="entry name" value="Amidohydro-rel"/>
</dbReference>
<dbReference type="EMBL" id="JARACI010000917">
    <property type="protein sequence ID" value="MDD9206553.1"/>
    <property type="molecule type" value="Genomic_DNA"/>
</dbReference>
<gene>
    <name evidence="7" type="primary">hydA</name>
    <name evidence="7" type="ORF">PU560_08745</name>
</gene>
<evidence type="ECO:0000313" key="8">
    <source>
        <dbReference type="Proteomes" id="UP001165561"/>
    </source>
</evidence>
<proteinExistence type="inferred from homology"/>
<reference evidence="7" key="1">
    <citation type="submission" date="2023-02" db="EMBL/GenBank/DDBJ databases">
        <title>Georgenia sp.10Sc9-8, isolated from a soil sample collected from the Taklamakan desert.</title>
        <authorList>
            <person name="Liu S."/>
        </authorList>
    </citation>
    <scope>NUCLEOTIDE SEQUENCE</scope>
    <source>
        <strain evidence="7">10Sc9-8</strain>
    </source>
</reference>
<evidence type="ECO:0000256" key="4">
    <source>
        <dbReference type="ARBA" id="ARBA00022801"/>
    </source>
</evidence>
<dbReference type="SUPFAM" id="SSF51338">
    <property type="entry name" value="Composite domain of metallo-dependent hydrolases"/>
    <property type="match status" value="2"/>
</dbReference>
<dbReference type="InterPro" id="IPR011059">
    <property type="entry name" value="Metal-dep_hydrolase_composite"/>
</dbReference>
<comment type="cofactor">
    <cofactor evidence="1">
        <name>Zn(2+)</name>
        <dbReference type="ChEBI" id="CHEBI:29105"/>
    </cofactor>
</comment>
<evidence type="ECO:0000256" key="3">
    <source>
        <dbReference type="ARBA" id="ARBA00022723"/>
    </source>
</evidence>
<evidence type="ECO:0000259" key="6">
    <source>
        <dbReference type="Pfam" id="PF01979"/>
    </source>
</evidence>
<keyword evidence="8" id="KW-1185">Reference proteome</keyword>
<dbReference type="InterPro" id="IPR032466">
    <property type="entry name" value="Metal_Hydrolase"/>
</dbReference>
<dbReference type="InterPro" id="IPR050378">
    <property type="entry name" value="Metallo-dep_Hydrolases_sf"/>
</dbReference>
<dbReference type="EC" id="3.5.2.2" evidence="7"/>
<dbReference type="InterPro" id="IPR011778">
    <property type="entry name" value="Hydantoinase/dihydroPyrase"/>
</dbReference>
<dbReference type="GO" id="GO:0004157">
    <property type="term" value="F:dihydropyrimidinase activity"/>
    <property type="evidence" value="ECO:0007669"/>
    <property type="project" value="UniProtKB-EC"/>
</dbReference>
<feature type="domain" description="Amidohydrolase-related" evidence="6">
    <location>
        <begin position="65"/>
        <end position="463"/>
    </location>
</feature>
<evidence type="ECO:0000313" key="7">
    <source>
        <dbReference type="EMBL" id="MDD9206553.1"/>
    </source>
</evidence>
<dbReference type="NCBIfam" id="TIGR02033">
    <property type="entry name" value="D-hydantoinase"/>
    <property type="match status" value="1"/>
</dbReference>
<dbReference type="Gene3D" id="3.20.20.140">
    <property type="entry name" value="Metal-dependent hydrolases"/>
    <property type="match status" value="1"/>
</dbReference>
<evidence type="ECO:0000256" key="2">
    <source>
        <dbReference type="ARBA" id="ARBA00008829"/>
    </source>
</evidence>
<dbReference type="Pfam" id="PF01979">
    <property type="entry name" value="Amidohydro_1"/>
    <property type="match status" value="1"/>
</dbReference>